<name>A0ABP0L000_9DINO</name>
<keyword evidence="3" id="KW-1185">Reference proteome</keyword>
<gene>
    <name evidence="2" type="ORF">CCMP2556_LOCUS18569</name>
</gene>
<evidence type="ECO:0000256" key="1">
    <source>
        <dbReference type="SAM" id="MobiDB-lite"/>
    </source>
</evidence>
<reference evidence="2 3" key="1">
    <citation type="submission" date="2024-02" db="EMBL/GenBank/DDBJ databases">
        <authorList>
            <person name="Chen Y."/>
            <person name="Shah S."/>
            <person name="Dougan E. K."/>
            <person name="Thang M."/>
            <person name="Chan C."/>
        </authorList>
    </citation>
    <scope>NUCLEOTIDE SEQUENCE [LARGE SCALE GENOMIC DNA]</scope>
</reference>
<accession>A0ABP0L000</accession>
<protein>
    <submittedName>
        <fullName evidence="2">Uncharacterized protein</fullName>
    </submittedName>
</protein>
<dbReference type="Proteomes" id="UP001642484">
    <property type="component" value="Unassembled WGS sequence"/>
</dbReference>
<sequence length="118" mass="12908">MALVTKSETSGSTGSRTTAGSAQLCLHLDSEEESVMGDGAIEDEYELDWCAKATEYYLLDREGVSNETTFEIEEEYEFELVQPSRSSQDWGSCLAGLARWVCGARGRFGQLGGPELLP</sequence>
<comment type="caution">
    <text evidence="2">The sequence shown here is derived from an EMBL/GenBank/DDBJ whole genome shotgun (WGS) entry which is preliminary data.</text>
</comment>
<evidence type="ECO:0000313" key="3">
    <source>
        <dbReference type="Proteomes" id="UP001642484"/>
    </source>
</evidence>
<dbReference type="EMBL" id="CAXAMN010010591">
    <property type="protein sequence ID" value="CAK9032151.1"/>
    <property type="molecule type" value="Genomic_DNA"/>
</dbReference>
<feature type="region of interest" description="Disordered" evidence="1">
    <location>
        <begin position="1"/>
        <end position="20"/>
    </location>
</feature>
<organism evidence="2 3">
    <name type="scientific">Durusdinium trenchii</name>
    <dbReference type="NCBI Taxonomy" id="1381693"/>
    <lineage>
        <taxon>Eukaryota</taxon>
        <taxon>Sar</taxon>
        <taxon>Alveolata</taxon>
        <taxon>Dinophyceae</taxon>
        <taxon>Suessiales</taxon>
        <taxon>Symbiodiniaceae</taxon>
        <taxon>Durusdinium</taxon>
    </lineage>
</organism>
<proteinExistence type="predicted"/>
<evidence type="ECO:0000313" key="2">
    <source>
        <dbReference type="EMBL" id="CAK9032151.1"/>
    </source>
</evidence>